<feature type="region of interest" description="Disordered" evidence="2">
    <location>
        <begin position="1"/>
        <end position="45"/>
    </location>
</feature>
<evidence type="ECO:0000259" key="3">
    <source>
        <dbReference type="PROSITE" id="PS50837"/>
    </source>
</evidence>
<keyword evidence="5" id="KW-1185">Reference proteome</keyword>
<dbReference type="AlphaFoldDB" id="A0AAD6Z2H8"/>
<feature type="domain" description="NACHT" evidence="3">
    <location>
        <begin position="120"/>
        <end position="265"/>
    </location>
</feature>
<dbReference type="PANTHER" id="PTHR10039:SF17">
    <property type="entry name" value="FUNGAL STAND N-TERMINAL GOODBYE DOMAIN-CONTAINING PROTEIN-RELATED"/>
    <property type="match status" value="1"/>
</dbReference>
<dbReference type="InterPro" id="IPR007111">
    <property type="entry name" value="NACHT_NTPase"/>
</dbReference>
<gene>
    <name evidence="4" type="ORF">DFH08DRAFT_54040</name>
</gene>
<keyword evidence="1" id="KW-0677">Repeat</keyword>
<name>A0AAD6Z2H8_9AGAR</name>
<evidence type="ECO:0000313" key="4">
    <source>
        <dbReference type="EMBL" id="KAJ7303720.1"/>
    </source>
</evidence>
<evidence type="ECO:0000313" key="5">
    <source>
        <dbReference type="Proteomes" id="UP001218218"/>
    </source>
</evidence>
<accession>A0AAD6Z2H8</accession>
<dbReference type="InterPro" id="IPR027417">
    <property type="entry name" value="P-loop_NTPase"/>
</dbReference>
<evidence type="ECO:0000256" key="2">
    <source>
        <dbReference type="SAM" id="MobiDB-lite"/>
    </source>
</evidence>
<dbReference type="PANTHER" id="PTHR10039">
    <property type="entry name" value="AMELOGENIN"/>
    <property type="match status" value="1"/>
</dbReference>
<dbReference type="InterPro" id="IPR056884">
    <property type="entry name" value="NPHP3-like_N"/>
</dbReference>
<feature type="compositionally biased region" description="Gly residues" evidence="2">
    <location>
        <begin position="25"/>
        <end position="45"/>
    </location>
</feature>
<dbReference type="EMBL" id="JARIHO010000103">
    <property type="protein sequence ID" value="KAJ7303720.1"/>
    <property type="molecule type" value="Genomic_DNA"/>
</dbReference>
<dbReference type="SUPFAM" id="SSF52540">
    <property type="entry name" value="P-loop containing nucleoside triphosphate hydrolases"/>
    <property type="match status" value="1"/>
</dbReference>
<reference evidence="4" key="1">
    <citation type="submission" date="2023-03" db="EMBL/GenBank/DDBJ databases">
        <title>Massive genome expansion in bonnet fungi (Mycena s.s.) driven by repeated elements and novel gene families across ecological guilds.</title>
        <authorList>
            <consortium name="Lawrence Berkeley National Laboratory"/>
            <person name="Harder C.B."/>
            <person name="Miyauchi S."/>
            <person name="Viragh M."/>
            <person name="Kuo A."/>
            <person name="Thoen E."/>
            <person name="Andreopoulos B."/>
            <person name="Lu D."/>
            <person name="Skrede I."/>
            <person name="Drula E."/>
            <person name="Henrissat B."/>
            <person name="Morin E."/>
            <person name="Kohler A."/>
            <person name="Barry K."/>
            <person name="LaButti K."/>
            <person name="Morin E."/>
            <person name="Salamov A."/>
            <person name="Lipzen A."/>
            <person name="Mereny Z."/>
            <person name="Hegedus B."/>
            <person name="Baldrian P."/>
            <person name="Stursova M."/>
            <person name="Weitz H."/>
            <person name="Taylor A."/>
            <person name="Grigoriev I.V."/>
            <person name="Nagy L.G."/>
            <person name="Martin F."/>
            <person name="Kauserud H."/>
        </authorList>
    </citation>
    <scope>NUCLEOTIDE SEQUENCE</scope>
    <source>
        <strain evidence="4">CBHHK002</strain>
    </source>
</reference>
<sequence>MPADRRSKAPQTASDRRTMINHISGGRGGPGGHGHRAGIGGAGGHGMGPTLNFDISAGNLTVNNLQQDSQRGIEILHYSVEFSAIHDSAESFPQPKCHPETRTEMLNNFHNWAKDPDSKTIFWLFGPAGAGKSAIMQTLAGRLKDDGILGGSFFFKRGHATRGKGITLFATLAYQLALAVPSLRSPISQIVETDPSLIRGSIKTQMNKLISEPCHSYEDDDHITILIDGLDECEGQDVQREILRTILDLSFDRTLPLRFIIASRPEPHIREIFDLPVYSSRFGSQNVEQSFEDVRRYLLEEFARIHREHRTMASVPSPWPSPDVLWKLERNSSGHFIYAATIISFVDDKNYRPTERLAIVLAGTQGSHPAFDTLDQLYMTVLGSVPRQAELVPILCAIANFDLSTAEIDALFEFEGGEASLLLRGLHSILEVPSKPALRPYISAPHASFMDFLKDKIRSRNFYVGSLDHRMHLARCFLQLYAREYEQPLLERNNDRHDSYWNFWFCY</sequence>
<dbReference type="PROSITE" id="PS50837">
    <property type="entry name" value="NACHT"/>
    <property type="match status" value="1"/>
</dbReference>
<dbReference type="Proteomes" id="UP001218218">
    <property type="component" value="Unassembled WGS sequence"/>
</dbReference>
<dbReference type="Pfam" id="PF24883">
    <property type="entry name" value="NPHP3_N"/>
    <property type="match status" value="1"/>
</dbReference>
<proteinExistence type="predicted"/>
<protein>
    <recommendedName>
        <fullName evidence="3">NACHT domain-containing protein</fullName>
    </recommendedName>
</protein>
<organism evidence="4 5">
    <name type="scientific">Mycena albidolilacea</name>
    <dbReference type="NCBI Taxonomy" id="1033008"/>
    <lineage>
        <taxon>Eukaryota</taxon>
        <taxon>Fungi</taxon>
        <taxon>Dikarya</taxon>
        <taxon>Basidiomycota</taxon>
        <taxon>Agaricomycotina</taxon>
        <taxon>Agaricomycetes</taxon>
        <taxon>Agaricomycetidae</taxon>
        <taxon>Agaricales</taxon>
        <taxon>Marasmiineae</taxon>
        <taxon>Mycenaceae</taxon>
        <taxon>Mycena</taxon>
    </lineage>
</organism>
<comment type="caution">
    <text evidence="4">The sequence shown here is derived from an EMBL/GenBank/DDBJ whole genome shotgun (WGS) entry which is preliminary data.</text>
</comment>
<evidence type="ECO:0000256" key="1">
    <source>
        <dbReference type="ARBA" id="ARBA00022737"/>
    </source>
</evidence>
<dbReference type="Gene3D" id="3.40.50.300">
    <property type="entry name" value="P-loop containing nucleotide triphosphate hydrolases"/>
    <property type="match status" value="1"/>
</dbReference>